<evidence type="ECO:0000256" key="5">
    <source>
        <dbReference type="ARBA" id="ARBA00022438"/>
    </source>
</evidence>
<dbReference type="AlphaFoldDB" id="A0A7X2PD90"/>
<accession>A0A7X2PD90</accession>
<dbReference type="GO" id="GO:0004177">
    <property type="term" value="F:aminopeptidase activity"/>
    <property type="evidence" value="ECO:0007669"/>
    <property type="project" value="UniProtKB-KW"/>
</dbReference>
<evidence type="ECO:0000256" key="6">
    <source>
        <dbReference type="ARBA" id="ARBA00022670"/>
    </source>
</evidence>
<evidence type="ECO:0000256" key="2">
    <source>
        <dbReference type="ARBA" id="ARBA00001946"/>
    </source>
</evidence>
<dbReference type="Proteomes" id="UP000460549">
    <property type="component" value="Unassembled WGS sequence"/>
</dbReference>
<comment type="cofactor">
    <cofactor evidence="2">
        <name>Mg(2+)</name>
        <dbReference type="ChEBI" id="CHEBI:18420"/>
    </cofactor>
</comment>
<evidence type="ECO:0000256" key="7">
    <source>
        <dbReference type="ARBA" id="ARBA00022723"/>
    </source>
</evidence>
<dbReference type="Gene3D" id="3.40.1830.10">
    <property type="entry name" value="Thermophilic metalloprotease (M29)"/>
    <property type="match status" value="1"/>
</dbReference>
<dbReference type="Pfam" id="PF02073">
    <property type="entry name" value="Peptidase_M29"/>
    <property type="match status" value="1"/>
</dbReference>
<evidence type="ECO:0000256" key="1">
    <source>
        <dbReference type="ARBA" id="ARBA00001941"/>
    </source>
</evidence>
<evidence type="ECO:0000256" key="4">
    <source>
        <dbReference type="ARBA" id="ARBA00008236"/>
    </source>
</evidence>
<dbReference type="PANTHER" id="PTHR34448">
    <property type="entry name" value="AMINOPEPTIDASE"/>
    <property type="match status" value="1"/>
</dbReference>
<dbReference type="InterPro" id="IPR052170">
    <property type="entry name" value="M29_Exopeptidase"/>
</dbReference>
<dbReference type="EMBL" id="VUNN01000017">
    <property type="protein sequence ID" value="MSU06810.1"/>
    <property type="molecule type" value="Genomic_DNA"/>
</dbReference>
<comment type="cofactor">
    <cofactor evidence="3">
        <name>Zn(2+)</name>
        <dbReference type="ChEBI" id="CHEBI:29105"/>
    </cofactor>
</comment>
<sequence length="407" mass="45165">MNKNYSDKLNELVLTKGVCLKKGEKLCINTSPSCYSYAQAMAKRAYELGAKYVIININDGDLDSFRTLVQDSDEVSFVPDFYRYNAMERAKDSYVNVRLDSNEDRIGQTQGDSDKLAKLNMSFRKAGKVASDRYMSNELAWCVSCVPGPKWAKQLLGENATEDDLANVLGKILLFDNENYLSAWDEFDKKVKERREKLNSLNIVKLHYKSSITDFTISLTSDAHFEGGASICDDGKVFFPNLPTEELFTTPDMYSADGYITTTRPVNVLGQPTKAITFTFKEGRVVDVKAEEGLEIIKKYLAIDEGASRIGEVALVDNNSPISKTNLIFNSILIDENASCHIALGAGYPECISGSSSAKTDEELHELKINTSLMHTDFMVGSSDLTITATTSDNKEVVIMENGSFTL</sequence>
<dbReference type="InterPro" id="IPR000787">
    <property type="entry name" value="Peptidase_M29"/>
</dbReference>
<dbReference type="PRINTS" id="PR00919">
    <property type="entry name" value="THERMOPTASE"/>
</dbReference>
<evidence type="ECO:0000256" key="8">
    <source>
        <dbReference type="ARBA" id="ARBA00022801"/>
    </source>
</evidence>
<protein>
    <submittedName>
        <fullName evidence="10">Aminopeptidase</fullName>
    </submittedName>
</protein>
<dbReference type="GO" id="GO:0006508">
    <property type="term" value="P:proteolysis"/>
    <property type="evidence" value="ECO:0007669"/>
    <property type="project" value="UniProtKB-KW"/>
</dbReference>
<reference evidence="10 11" key="1">
    <citation type="submission" date="2019-08" db="EMBL/GenBank/DDBJ databases">
        <title>In-depth cultivation of the pig gut microbiome towards novel bacterial diversity and tailored functional studies.</title>
        <authorList>
            <person name="Wylensek D."/>
            <person name="Hitch T.C.A."/>
            <person name="Clavel T."/>
        </authorList>
    </citation>
    <scope>NUCLEOTIDE SEQUENCE [LARGE SCALE GENOMIC DNA]</scope>
    <source>
        <strain evidence="10 11">NM-380-WT-3C1</strain>
    </source>
</reference>
<keyword evidence="9" id="KW-0482">Metalloprotease</keyword>
<comment type="similarity">
    <text evidence="4">Belongs to the peptidase M29 family.</text>
</comment>
<proteinExistence type="inferred from homology"/>
<dbReference type="InterPro" id="IPR035097">
    <property type="entry name" value="M29_N-terminal"/>
</dbReference>
<dbReference type="RefSeq" id="WP_154425967.1">
    <property type="nucleotide sequence ID" value="NZ_VUNN01000017.1"/>
</dbReference>
<dbReference type="SUPFAM" id="SSF144052">
    <property type="entry name" value="Thermophilic metalloprotease-like"/>
    <property type="match status" value="1"/>
</dbReference>
<comment type="cofactor">
    <cofactor evidence="1">
        <name>Co(2+)</name>
        <dbReference type="ChEBI" id="CHEBI:48828"/>
    </cofactor>
</comment>
<dbReference type="PANTHER" id="PTHR34448:SF3">
    <property type="entry name" value="AMINOPEPTIDASE AMPS"/>
    <property type="match status" value="1"/>
</dbReference>
<name>A0A7X2PD90_9SPIO</name>
<evidence type="ECO:0000256" key="9">
    <source>
        <dbReference type="ARBA" id="ARBA00023049"/>
    </source>
</evidence>
<keyword evidence="8" id="KW-0378">Hydrolase</keyword>
<dbReference type="GO" id="GO:0008237">
    <property type="term" value="F:metallopeptidase activity"/>
    <property type="evidence" value="ECO:0007669"/>
    <property type="project" value="UniProtKB-KW"/>
</dbReference>
<keyword evidence="11" id="KW-1185">Reference proteome</keyword>
<organism evidence="10 11">
    <name type="scientific">Bullifex porci</name>
    <dbReference type="NCBI Taxonomy" id="2606638"/>
    <lineage>
        <taxon>Bacteria</taxon>
        <taxon>Pseudomonadati</taxon>
        <taxon>Spirochaetota</taxon>
        <taxon>Spirochaetia</taxon>
        <taxon>Spirochaetales</taxon>
        <taxon>Spirochaetaceae</taxon>
        <taxon>Bullifex</taxon>
    </lineage>
</organism>
<evidence type="ECO:0000313" key="11">
    <source>
        <dbReference type="Proteomes" id="UP000460549"/>
    </source>
</evidence>
<gene>
    <name evidence="10" type="ORF">FYJ80_08490</name>
</gene>
<keyword evidence="6" id="KW-0645">Protease</keyword>
<evidence type="ECO:0000313" key="10">
    <source>
        <dbReference type="EMBL" id="MSU06810.1"/>
    </source>
</evidence>
<keyword evidence="5 10" id="KW-0031">Aminopeptidase</keyword>
<comment type="caution">
    <text evidence="10">The sequence shown here is derived from an EMBL/GenBank/DDBJ whole genome shotgun (WGS) entry which is preliminary data.</text>
</comment>
<keyword evidence="7" id="KW-0479">Metal-binding</keyword>
<evidence type="ECO:0000256" key="3">
    <source>
        <dbReference type="ARBA" id="ARBA00001947"/>
    </source>
</evidence>
<dbReference type="GO" id="GO:0046872">
    <property type="term" value="F:metal ion binding"/>
    <property type="evidence" value="ECO:0007669"/>
    <property type="project" value="UniProtKB-KW"/>
</dbReference>